<name>A0A7W3P4T7_9ACTN</name>
<keyword evidence="1" id="KW-0645">Protease</keyword>
<gene>
    <name evidence="1" type="ORF">FHX74_000852</name>
</gene>
<dbReference type="Pfam" id="PF00450">
    <property type="entry name" value="Peptidase_S10"/>
    <property type="match status" value="1"/>
</dbReference>
<dbReference type="InterPro" id="IPR029058">
    <property type="entry name" value="AB_hydrolase_fold"/>
</dbReference>
<reference evidence="1 2" key="1">
    <citation type="submission" date="2020-07" db="EMBL/GenBank/DDBJ databases">
        <title>Sequencing the genomes of 1000 actinobacteria strains.</title>
        <authorList>
            <person name="Klenk H.-P."/>
        </authorList>
    </citation>
    <scope>NUCLEOTIDE SEQUENCE [LARGE SCALE GENOMIC DNA]</scope>
    <source>
        <strain evidence="1 2">DSM 100723</strain>
    </source>
</reference>
<evidence type="ECO:0000313" key="1">
    <source>
        <dbReference type="EMBL" id="MBA8793258.1"/>
    </source>
</evidence>
<keyword evidence="1" id="KW-0121">Carboxypeptidase</keyword>
<keyword evidence="2" id="KW-1185">Reference proteome</keyword>
<organism evidence="1 2">
    <name type="scientific">Microlunatus kandeliicorticis</name>
    <dbReference type="NCBI Taxonomy" id="1759536"/>
    <lineage>
        <taxon>Bacteria</taxon>
        <taxon>Bacillati</taxon>
        <taxon>Actinomycetota</taxon>
        <taxon>Actinomycetes</taxon>
        <taxon>Propionibacteriales</taxon>
        <taxon>Propionibacteriaceae</taxon>
        <taxon>Microlunatus</taxon>
    </lineage>
</organism>
<accession>A0A7W3P4T7</accession>
<evidence type="ECO:0000313" key="2">
    <source>
        <dbReference type="Proteomes" id="UP000523079"/>
    </source>
</evidence>
<dbReference type="EMBL" id="JACGWT010000001">
    <property type="protein sequence ID" value="MBA8793258.1"/>
    <property type="molecule type" value="Genomic_DNA"/>
</dbReference>
<protein>
    <submittedName>
        <fullName evidence="1">Carboxypeptidase C (Cathepsin A)</fullName>
    </submittedName>
</protein>
<dbReference type="InterPro" id="IPR001563">
    <property type="entry name" value="Peptidase_S10"/>
</dbReference>
<proteinExistence type="predicted"/>
<dbReference type="RefSeq" id="WP_182558789.1">
    <property type="nucleotide sequence ID" value="NZ_JACGWT010000001.1"/>
</dbReference>
<dbReference type="Proteomes" id="UP000523079">
    <property type="component" value="Unassembled WGS sequence"/>
</dbReference>
<dbReference type="Gene3D" id="3.40.50.1820">
    <property type="entry name" value="alpha/beta hydrolase"/>
    <property type="match status" value="1"/>
</dbReference>
<dbReference type="AlphaFoldDB" id="A0A7W3P4T7"/>
<dbReference type="GO" id="GO:0004185">
    <property type="term" value="F:serine-type carboxypeptidase activity"/>
    <property type="evidence" value="ECO:0007669"/>
    <property type="project" value="InterPro"/>
</dbReference>
<sequence>MTTDTTDRKDRPAPHDHVVSRQQHIGEGADRLDYTVTTGRVVLGDEVVEDGDYAGRQPQAEIFHVAYRLESRGGEAVEPTDRPVVFAFNGGPGSSSVWLHLGLLGPRRVVMGDAGALARPPYGLADNLETLLRVADLVFIDPVTTGFSRTVDGHKADDFHGFRRDLESVAEFIRLWTSRHGRWLSPKFLAGESYGTTRAAALAAHLAESSGLYLNGLMLISTALDFGTLDFAEGNDLPYTLFVPTYTAAAHYHGKVDGALADRVRESEEFAAGPLAAALARGHRLDPEERAAVVRRYAELTGLDAGYVDRADLRVDLFQFTTELLRDRGQVVGRLDLRFTGWPESAIASTTYDDPSLHAITGPYSVAFNAYVRGELGYRTDLVYNVLTPKVHPWSYAEFENAMVQVSGPLATAMRVNPALRVHVACGYYDGATPHFAAEHVFAHVKLPRDELDRVEWHYYEAGHMMYVHEPSRVAQSAALAAFVESASARD</sequence>
<comment type="caution">
    <text evidence="1">The sequence shown here is derived from an EMBL/GenBank/DDBJ whole genome shotgun (WGS) entry which is preliminary data.</text>
</comment>
<keyword evidence="1" id="KW-0378">Hydrolase</keyword>
<dbReference type="GO" id="GO:0006508">
    <property type="term" value="P:proteolysis"/>
    <property type="evidence" value="ECO:0007669"/>
    <property type="project" value="InterPro"/>
</dbReference>
<dbReference type="SUPFAM" id="SSF53474">
    <property type="entry name" value="alpha/beta-Hydrolases"/>
    <property type="match status" value="1"/>
</dbReference>